<evidence type="ECO:0000313" key="2">
    <source>
        <dbReference type="EMBL" id="QPD02578.1"/>
    </source>
</evidence>
<dbReference type="EMBL" id="CP047423">
    <property type="protein sequence ID" value="QPD02578.1"/>
    <property type="molecule type" value="Genomic_DNA"/>
</dbReference>
<proteinExistence type="predicted"/>
<dbReference type="KEGG" id="nkf:Nkreftii_000352"/>
<protein>
    <submittedName>
        <fullName evidence="2">Uncharacterized protein</fullName>
    </submittedName>
</protein>
<feature type="transmembrane region" description="Helical" evidence="1">
    <location>
        <begin position="6"/>
        <end position="25"/>
    </location>
</feature>
<sequence>MSATGSLIIGIVGALMFLISLFAFSQRNWKGGLYWLLSGVGLIAFLTYMDKPSSNLWP</sequence>
<gene>
    <name evidence="2" type="ORF">Nkreftii_000352</name>
</gene>
<evidence type="ECO:0000313" key="3">
    <source>
        <dbReference type="Proteomes" id="UP000593737"/>
    </source>
</evidence>
<name>A0A7S8FB40_9BACT</name>
<dbReference type="AlphaFoldDB" id="A0A7S8FB40"/>
<organism evidence="2 3">
    <name type="scientific">Candidatus Nitrospira kreftii</name>
    <dbReference type="NCBI Taxonomy" id="2652173"/>
    <lineage>
        <taxon>Bacteria</taxon>
        <taxon>Pseudomonadati</taxon>
        <taxon>Nitrospirota</taxon>
        <taxon>Nitrospiria</taxon>
        <taxon>Nitrospirales</taxon>
        <taxon>Nitrospiraceae</taxon>
        <taxon>Nitrospira</taxon>
    </lineage>
</organism>
<reference evidence="2 3" key="1">
    <citation type="journal article" date="2020" name="ISME J.">
        <title>Enrichment and physiological characterization of a novel comammox Nitrospira indicates ammonium inhibition of complete nitrification.</title>
        <authorList>
            <person name="Sakoula D."/>
            <person name="Koch H."/>
            <person name="Frank J."/>
            <person name="Jetten M.S.M."/>
            <person name="van Kessel M.A.H.J."/>
            <person name="Lucker S."/>
        </authorList>
    </citation>
    <scope>NUCLEOTIDE SEQUENCE [LARGE SCALE GENOMIC DNA]</scope>
    <source>
        <strain evidence="2">Comreactor17</strain>
    </source>
</reference>
<keyword evidence="1" id="KW-0472">Membrane</keyword>
<keyword evidence="1" id="KW-0812">Transmembrane</keyword>
<keyword evidence="1" id="KW-1133">Transmembrane helix</keyword>
<feature type="transmembrane region" description="Helical" evidence="1">
    <location>
        <begin position="32"/>
        <end position="49"/>
    </location>
</feature>
<evidence type="ECO:0000256" key="1">
    <source>
        <dbReference type="SAM" id="Phobius"/>
    </source>
</evidence>
<dbReference type="Proteomes" id="UP000593737">
    <property type="component" value="Chromosome"/>
</dbReference>
<accession>A0A7S8FB40</accession>